<organism evidence="1 2">
    <name type="scientific">Cellulomonas carbonis T26</name>
    <dbReference type="NCBI Taxonomy" id="947969"/>
    <lineage>
        <taxon>Bacteria</taxon>
        <taxon>Bacillati</taxon>
        <taxon>Actinomycetota</taxon>
        <taxon>Actinomycetes</taxon>
        <taxon>Micrococcales</taxon>
        <taxon>Cellulomonadaceae</taxon>
        <taxon>Cellulomonas</taxon>
    </lineage>
</organism>
<dbReference type="OrthoDB" id="4868950at2"/>
<dbReference type="Proteomes" id="UP000029839">
    <property type="component" value="Unassembled WGS sequence"/>
</dbReference>
<keyword evidence="2" id="KW-1185">Reference proteome</keyword>
<sequence length="93" mass="9645">MLTLTDNARHAVQDIASRADLPQEGGLRIAPSREEVGSFELSLVPAPADGDDVIEAEGARVFVEPSTSEVLADQQLDATASGEGVGFLLAPQG</sequence>
<dbReference type="RefSeq" id="WP_043602657.1">
    <property type="nucleotide sequence ID" value="NZ_AXCY01000005.1"/>
</dbReference>
<dbReference type="AlphaFoldDB" id="A0A0A0BYZ4"/>
<reference evidence="1 2" key="1">
    <citation type="submission" date="2013-08" db="EMBL/GenBank/DDBJ databases">
        <title>Genome sequencing of Cellulomonas carbonis T26.</title>
        <authorList>
            <person name="Chen F."/>
            <person name="Li Y."/>
            <person name="Wang G."/>
        </authorList>
    </citation>
    <scope>NUCLEOTIDE SEQUENCE [LARGE SCALE GENOMIC DNA]</scope>
    <source>
        <strain evidence="1 2">T26</strain>
    </source>
</reference>
<dbReference type="Gene3D" id="2.60.300.12">
    <property type="entry name" value="HesB-like domain"/>
    <property type="match status" value="1"/>
</dbReference>
<gene>
    <name evidence="1" type="ORF">N868_15000</name>
</gene>
<accession>A0A0A0BYZ4</accession>
<comment type="caution">
    <text evidence="1">The sequence shown here is derived from an EMBL/GenBank/DDBJ whole genome shotgun (WGS) entry which is preliminary data.</text>
</comment>
<reference evidence="1 2" key="2">
    <citation type="journal article" date="2015" name="Stand. Genomic Sci.">
        <title>Draft genome sequence of Cellulomonas carbonis T26(T) and comparative analysis of six Cellulomonas genomes.</title>
        <authorList>
            <person name="Zhuang W."/>
            <person name="Zhang S."/>
            <person name="Xia X."/>
            <person name="Wang G."/>
        </authorList>
    </citation>
    <scope>NUCLEOTIDE SEQUENCE [LARGE SCALE GENOMIC DNA]</scope>
    <source>
        <strain evidence="1 2">T26</strain>
    </source>
</reference>
<proteinExistence type="predicted"/>
<dbReference type="EMBL" id="AXCY01000005">
    <property type="protein sequence ID" value="KGM12384.1"/>
    <property type="molecule type" value="Genomic_DNA"/>
</dbReference>
<protein>
    <submittedName>
        <fullName evidence="1">Adhesin</fullName>
    </submittedName>
</protein>
<dbReference type="SUPFAM" id="SSF89360">
    <property type="entry name" value="HesB-like domain"/>
    <property type="match status" value="1"/>
</dbReference>
<name>A0A0A0BYZ4_9CELL</name>
<dbReference type="InterPro" id="IPR035903">
    <property type="entry name" value="HesB-like_dom_sf"/>
</dbReference>
<evidence type="ECO:0000313" key="2">
    <source>
        <dbReference type="Proteomes" id="UP000029839"/>
    </source>
</evidence>
<evidence type="ECO:0000313" key="1">
    <source>
        <dbReference type="EMBL" id="KGM12384.1"/>
    </source>
</evidence>